<evidence type="ECO:0000313" key="3">
    <source>
        <dbReference type="WBParaSite" id="ASIM_0000671601-mRNA-1"/>
    </source>
</evidence>
<proteinExistence type="predicted"/>
<gene>
    <name evidence="1" type="ORF">ASIM_LOCUS6493</name>
</gene>
<dbReference type="AlphaFoldDB" id="A0A0M3JGG1"/>
<dbReference type="EMBL" id="UYRR01014168">
    <property type="protein sequence ID" value="VDK27148.1"/>
    <property type="molecule type" value="Genomic_DNA"/>
</dbReference>
<keyword evidence="2" id="KW-1185">Reference proteome</keyword>
<reference evidence="3" key="1">
    <citation type="submission" date="2017-02" db="UniProtKB">
        <authorList>
            <consortium name="WormBaseParasite"/>
        </authorList>
    </citation>
    <scope>IDENTIFICATION</scope>
</reference>
<evidence type="ECO:0000313" key="1">
    <source>
        <dbReference type="EMBL" id="VDK27148.1"/>
    </source>
</evidence>
<dbReference type="Proteomes" id="UP000267096">
    <property type="component" value="Unassembled WGS sequence"/>
</dbReference>
<organism evidence="3">
    <name type="scientific">Anisakis simplex</name>
    <name type="common">Herring worm</name>
    <dbReference type="NCBI Taxonomy" id="6269"/>
    <lineage>
        <taxon>Eukaryota</taxon>
        <taxon>Metazoa</taxon>
        <taxon>Ecdysozoa</taxon>
        <taxon>Nematoda</taxon>
        <taxon>Chromadorea</taxon>
        <taxon>Rhabditida</taxon>
        <taxon>Spirurina</taxon>
        <taxon>Ascaridomorpha</taxon>
        <taxon>Ascaridoidea</taxon>
        <taxon>Anisakidae</taxon>
        <taxon>Anisakis</taxon>
        <taxon>Anisakis simplex complex</taxon>
    </lineage>
</organism>
<accession>A0A0M3JGG1</accession>
<dbReference type="WBParaSite" id="ASIM_0000671601-mRNA-1">
    <property type="protein sequence ID" value="ASIM_0000671601-mRNA-1"/>
    <property type="gene ID" value="ASIM_0000671601"/>
</dbReference>
<protein>
    <submittedName>
        <fullName evidence="3">Flagellar cap protein</fullName>
    </submittedName>
</protein>
<dbReference type="OrthoDB" id="2556847at2759"/>
<reference evidence="1 2" key="2">
    <citation type="submission" date="2018-11" db="EMBL/GenBank/DDBJ databases">
        <authorList>
            <consortium name="Pathogen Informatics"/>
        </authorList>
    </citation>
    <scope>NUCLEOTIDE SEQUENCE [LARGE SCALE GENOMIC DNA]</scope>
</reference>
<name>A0A0M3JGG1_ANISI</name>
<sequence length="94" mass="10005">MLNSLSEVVNAAQGGTLGAVLAKANKLAAASSTDASLNQILPPSQGIEMRLSIQNSEQVANLSKEISHLQHLQATYNVDHSAQIKDLENKRAQI</sequence>
<evidence type="ECO:0000313" key="2">
    <source>
        <dbReference type="Proteomes" id="UP000267096"/>
    </source>
</evidence>